<dbReference type="EMBL" id="CM003605">
    <property type="protein sequence ID" value="KYP71756.1"/>
    <property type="molecule type" value="Genomic_DNA"/>
</dbReference>
<dbReference type="SUPFAM" id="SSF49329">
    <property type="entry name" value="Cu,Zn superoxide dismutase-like"/>
    <property type="match status" value="1"/>
</dbReference>
<reference evidence="4 5" key="1">
    <citation type="journal article" date="2012" name="Nat. Biotechnol.">
        <title>Draft genome sequence of pigeonpea (Cajanus cajan), an orphan legume crop of resource-poor farmers.</title>
        <authorList>
            <person name="Varshney R.K."/>
            <person name="Chen W."/>
            <person name="Li Y."/>
            <person name="Bharti A.K."/>
            <person name="Saxena R.K."/>
            <person name="Schlueter J.A."/>
            <person name="Donoghue M.T."/>
            <person name="Azam S."/>
            <person name="Fan G."/>
            <person name="Whaley A.M."/>
            <person name="Farmer A.D."/>
            <person name="Sheridan J."/>
            <person name="Iwata A."/>
            <person name="Tuteja R."/>
            <person name="Penmetsa R.V."/>
            <person name="Wu W."/>
            <person name="Upadhyaya H.D."/>
            <person name="Yang S.P."/>
            <person name="Shah T."/>
            <person name="Saxena K.B."/>
            <person name="Michael T."/>
            <person name="McCombie W.R."/>
            <person name="Yang B."/>
            <person name="Zhang G."/>
            <person name="Yang H."/>
            <person name="Wang J."/>
            <person name="Spillane C."/>
            <person name="Cook D.R."/>
            <person name="May G.D."/>
            <person name="Xu X."/>
            <person name="Jackson S.A."/>
        </authorList>
    </citation>
    <scope>NUCLEOTIDE SEQUENCE [LARGE SCALE GENOMIC DNA]</scope>
    <source>
        <strain evidence="5">cv. Asha</strain>
    </source>
</reference>
<dbReference type="Proteomes" id="UP000075243">
    <property type="component" value="Chromosome 3"/>
</dbReference>
<accession>A0A151TXJ4</accession>
<dbReference type="PANTHER" id="PTHR10003">
    <property type="entry name" value="SUPEROXIDE DISMUTASE CU-ZN -RELATED"/>
    <property type="match status" value="1"/>
</dbReference>
<evidence type="ECO:0000313" key="4">
    <source>
        <dbReference type="EMBL" id="KYP71756.1"/>
    </source>
</evidence>
<evidence type="ECO:0000256" key="1">
    <source>
        <dbReference type="ARBA" id="ARBA00023008"/>
    </source>
</evidence>
<name>A0A151TXJ4_CAJCA</name>
<protein>
    <submittedName>
        <fullName evidence="4">Superoxide dismutase [Cu-Zn]</fullName>
    </submittedName>
</protein>
<dbReference type="Gramene" id="C.cajan_10716.t">
    <property type="protein sequence ID" value="C.cajan_10716.t"/>
    <property type="gene ID" value="C.cajan_10716"/>
</dbReference>
<dbReference type="InterPro" id="IPR024134">
    <property type="entry name" value="SOD_Cu/Zn_/chaperone"/>
</dbReference>
<dbReference type="OMA" id="NTTNGCM"/>
<dbReference type="GO" id="GO:0006801">
    <property type="term" value="P:superoxide metabolic process"/>
    <property type="evidence" value="ECO:0007669"/>
    <property type="project" value="InterPro"/>
</dbReference>
<feature type="region of interest" description="Disordered" evidence="2">
    <location>
        <begin position="90"/>
        <end position="117"/>
    </location>
</feature>
<dbReference type="STRING" id="3821.A0A151TXJ4"/>
<dbReference type="InterPro" id="IPR036423">
    <property type="entry name" value="SOD-like_Cu/Zn_dom_sf"/>
</dbReference>
<gene>
    <name evidence="4" type="ORF">KK1_011026</name>
</gene>
<dbReference type="PRINTS" id="PR00068">
    <property type="entry name" value="CUZNDISMTASE"/>
</dbReference>
<keyword evidence="5" id="KW-1185">Reference proteome</keyword>
<dbReference type="CDD" id="cd00305">
    <property type="entry name" value="Cu-Zn_Superoxide_Dismutase"/>
    <property type="match status" value="1"/>
</dbReference>
<dbReference type="Gene3D" id="2.60.40.200">
    <property type="entry name" value="Superoxide dismutase, copper/zinc binding domain"/>
    <property type="match status" value="1"/>
</dbReference>
<evidence type="ECO:0000259" key="3">
    <source>
        <dbReference type="Pfam" id="PF00080"/>
    </source>
</evidence>
<dbReference type="InterPro" id="IPR001424">
    <property type="entry name" value="SOD_Cu_Zn_dom"/>
</dbReference>
<dbReference type="Pfam" id="PF00080">
    <property type="entry name" value="Sod_Cu"/>
    <property type="match status" value="1"/>
</dbReference>
<evidence type="ECO:0000256" key="2">
    <source>
        <dbReference type="SAM" id="MobiDB-lite"/>
    </source>
</evidence>
<keyword evidence="1" id="KW-0186">Copper</keyword>
<sequence>MVKAVAVLGNSTEGVNGKIFFTQEGNGEHFDPIGKVHGGPTDVNRHAGDLGNLDVAGDGKVSFSITVSQIPLTGPNSIIGRAVVVHAGPDDLGKGGNEESKRSGNAGARVACGKRRL</sequence>
<feature type="domain" description="Superoxide dismutase copper/zinc binding" evidence="3">
    <location>
        <begin position="25"/>
        <end position="113"/>
    </location>
</feature>
<dbReference type="GO" id="GO:0005507">
    <property type="term" value="F:copper ion binding"/>
    <property type="evidence" value="ECO:0007669"/>
    <property type="project" value="InterPro"/>
</dbReference>
<dbReference type="AlphaFoldDB" id="A0A151TXJ4"/>
<organism evidence="4 5">
    <name type="scientific">Cajanus cajan</name>
    <name type="common">Pigeon pea</name>
    <name type="synonym">Cajanus indicus</name>
    <dbReference type="NCBI Taxonomy" id="3821"/>
    <lineage>
        <taxon>Eukaryota</taxon>
        <taxon>Viridiplantae</taxon>
        <taxon>Streptophyta</taxon>
        <taxon>Embryophyta</taxon>
        <taxon>Tracheophyta</taxon>
        <taxon>Spermatophyta</taxon>
        <taxon>Magnoliopsida</taxon>
        <taxon>eudicotyledons</taxon>
        <taxon>Gunneridae</taxon>
        <taxon>Pentapetalae</taxon>
        <taxon>rosids</taxon>
        <taxon>fabids</taxon>
        <taxon>Fabales</taxon>
        <taxon>Fabaceae</taxon>
        <taxon>Papilionoideae</taxon>
        <taxon>50 kb inversion clade</taxon>
        <taxon>NPAAA clade</taxon>
        <taxon>indigoferoid/millettioid clade</taxon>
        <taxon>Phaseoleae</taxon>
        <taxon>Cajanus</taxon>
    </lineage>
</organism>
<feature type="compositionally biased region" description="Basic and acidic residues" evidence="2">
    <location>
        <begin position="90"/>
        <end position="102"/>
    </location>
</feature>
<proteinExistence type="predicted"/>
<evidence type="ECO:0000313" key="5">
    <source>
        <dbReference type="Proteomes" id="UP000075243"/>
    </source>
</evidence>